<evidence type="ECO:0000313" key="3">
    <source>
        <dbReference type="Proteomes" id="UP000271889"/>
    </source>
</evidence>
<dbReference type="Proteomes" id="UP000271889">
    <property type="component" value="Unassembled WGS sequence"/>
</dbReference>
<proteinExistence type="predicted"/>
<dbReference type="EMBL" id="UYRV01128128">
    <property type="protein sequence ID" value="VDN35964.1"/>
    <property type="molecule type" value="Genomic_DNA"/>
</dbReference>
<keyword evidence="3" id="KW-1185">Reference proteome</keyword>
<gene>
    <name evidence="2" type="ORF">CGOC_LOCUS13075</name>
</gene>
<keyword evidence="1" id="KW-0175">Coiled coil</keyword>
<dbReference type="AlphaFoldDB" id="A0A3P7N136"/>
<protein>
    <submittedName>
        <fullName evidence="2">Uncharacterized protein</fullName>
    </submittedName>
</protein>
<name>A0A3P7N136_CYLGO</name>
<accession>A0A3P7N136</accession>
<evidence type="ECO:0000256" key="1">
    <source>
        <dbReference type="SAM" id="Coils"/>
    </source>
</evidence>
<organism evidence="2 3">
    <name type="scientific">Cylicostephanus goldi</name>
    <name type="common">Nematode worm</name>
    <dbReference type="NCBI Taxonomy" id="71465"/>
    <lineage>
        <taxon>Eukaryota</taxon>
        <taxon>Metazoa</taxon>
        <taxon>Ecdysozoa</taxon>
        <taxon>Nematoda</taxon>
        <taxon>Chromadorea</taxon>
        <taxon>Rhabditida</taxon>
        <taxon>Rhabditina</taxon>
        <taxon>Rhabditomorpha</taxon>
        <taxon>Strongyloidea</taxon>
        <taxon>Strongylidae</taxon>
        <taxon>Cylicostephanus</taxon>
    </lineage>
</organism>
<reference evidence="2 3" key="1">
    <citation type="submission" date="2018-11" db="EMBL/GenBank/DDBJ databases">
        <authorList>
            <consortium name="Pathogen Informatics"/>
        </authorList>
    </citation>
    <scope>NUCLEOTIDE SEQUENCE [LARGE SCALE GENOMIC DNA]</scope>
</reference>
<evidence type="ECO:0000313" key="2">
    <source>
        <dbReference type="EMBL" id="VDN35964.1"/>
    </source>
</evidence>
<feature type="coiled-coil region" evidence="1">
    <location>
        <begin position="1"/>
        <end position="53"/>
    </location>
</feature>
<dbReference type="OrthoDB" id="2019763at2759"/>
<sequence length="77" mass="9044">MEQRDQRIERLEKDLANAKGEVSEKHEQMMGRIDGLETSLRDKEAELDKAKIRLLSHPDVIKEKEFKEKIDLCKPLL</sequence>